<proteinExistence type="predicted"/>
<evidence type="ECO:0000313" key="2">
    <source>
        <dbReference type="Proteomes" id="UP000298653"/>
    </source>
</evidence>
<organism evidence="1 2">
    <name type="scientific">Anaerostipes rhamnosivorans</name>
    <dbReference type="NCBI Taxonomy" id="1229621"/>
    <lineage>
        <taxon>Bacteria</taxon>
        <taxon>Bacillati</taxon>
        <taxon>Bacillota</taxon>
        <taxon>Clostridia</taxon>
        <taxon>Lachnospirales</taxon>
        <taxon>Lachnospiraceae</taxon>
        <taxon>Anaerostipes</taxon>
    </lineage>
</organism>
<dbReference type="AlphaFoldDB" id="A0A4P8IAN8"/>
<reference evidence="1 2" key="1">
    <citation type="submission" date="2019-05" db="EMBL/GenBank/DDBJ databases">
        <title>Complete genome sequencing of Anaerostipes rhamnosivorans.</title>
        <authorList>
            <person name="Bui T.P.N."/>
            <person name="de Vos W.M."/>
        </authorList>
    </citation>
    <scope>NUCLEOTIDE SEQUENCE [LARGE SCALE GENOMIC DNA]</scope>
    <source>
        <strain evidence="1 2">1y2</strain>
    </source>
</reference>
<sequence length="46" mass="5045">MGCPAAAMTAPPQILEEQPQICALSVMRNSFAWELFQEKQTPPPSV</sequence>
<protein>
    <submittedName>
        <fullName evidence="1">Uncharacterized protein</fullName>
    </submittedName>
</protein>
<keyword evidence="2" id="KW-1185">Reference proteome</keyword>
<dbReference type="Proteomes" id="UP000298653">
    <property type="component" value="Chromosome"/>
</dbReference>
<dbReference type="KEGG" id="arf:AR1Y2_0157"/>
<accession>A0A4P8IAN8</accession>
<gene>
    <name evidence="1" type="ORF">AR1Y2_0157</name>
</gene>
<dbReference type="EMBL" id="CP040058">
    <property type="protein sequence ID" value="QCP33611.1"/>
    <property type="molecule type" value="Genomic_DNA"/>
</dbReference>
<evidence type="ECO:0000313" key="1">
    <source>
        <dbReference type="EMBL" id="QCP33611.1"/>
    </source>
</evidence>
<name>A0A4P8IAN8_9FIRM</name>